<dbReference type="InterPro" id="IPR022641">
    <property type="entry name" value="CheR_N"/>
</dbReference>
<dbReference type="SMART" id="SM00138">
    <property type="entry name" value="MeTrc"/>
    <property type="match status" value="1"/>
</dbReference>
<dbReference type="SUPFAM" id="SSF53335">
    <property type="entry name" value="S-adenosyl-L-methionine-dependent methyltransferases"/>
    <property type="match status" value="1"/>
</dbReference>
<evidence type="ECO:0000313" key="2">
    <source>
        <dbReference type="EMBL" id="KRG19217.1"/>
    </source>
</evidence>
<dbReference type="Gene3D" id="3.40.50.150">
    <property type="entry name" value="Vaccinia Virus protein VP39"/>
    <property type="match status" value="1"/>
</dbReference>
<dbReference type="GO" id="GO:0008983">
    <property type="term" value="F:protein-glutamate O-methyltransferase activity"/>
    <property type="evidence" value="ECO:0007669"/>
    <property type="project" value="UniProtKB-EC"/>
</dbReference>
<proteinExistence type="predicted"/>
<evidence type="ECO:0000313" key="4">
    <source>
        <dbReference type="Proteomes" id="UP000051494"/>
    </source>
</evidence>
<organism evidence="2">
    <name type="scientific">Candidatus Berkiella cookevillensis</name>
    <dbReference type="NCBI Taxonomy" id="437022"/>
    <lineage>
        <taxon>Bacteria</taxon>
        <taxon>Pseudomonadati</taxon>
        <taxon>Pseudomonadota</taxon>
        <taxon>Gammaproteobacteria</taxon>
        <taxon>Candidatus Berkiellales</taxon>
        <taxon>Candidatus Berkiellaceae</taxon>
        <taxon>Candidatus Berkiella</taxon>
    </lineage>
</organism>
<dbReference type="Pfam" id="PF01739">
    <property type="entry name" value="CheR"/>
    <property type="match status" value="1"/>
</dbReference>
<dbReference type="EMBL" id="LKHV02000001">
    <property type="protein sequence ID" value="MCS5708831.1"/>
    <property type="molecule type" value="Genomic_DNA"/>
</dbReference>
<reference evidence="3" key="3">
    <citation type="submission" date="2021-06" db="EMBL/GenBank/DDBJ databases">
        <title>Genomic Description and Analysis of Intracellular Bacteria, Candidatus Berkiella cookevillensis and Candidatus Berkiella aquae.</title>
        <authorList>
            <person name="Kidane D.T."/>
            <person name="Mehari Y.T."/>
            <person name="Rice F.C."/>
            <person name="Arivett B.A."/>
            <person name="Farone A.L."/>
            <person name="Berk S.G."/>
            <person name="Farone M.B."/>
        </authorList>
    </citation>
    <scope>NUCLEOTIDE SEQUENCE</scope>
    <source>
        <strain evidence="3">CC99</strain>
    </source>
</reference>
<gene>
    <name evidence="2" type="primary">cheR2</name>
    <name evidence="2" type="ORF">CC99x_00739</name>
    <name evidence="3" type="ORF">CC99x_007925</name>
</gene>
<dbReference type="AlphaFoldDB" id="A0A0Q9YRW4"/>
<dbReference type="STRING" id="437022.CC99x_00739"/>
<dbReference type="GO" id="GO:0032259">
    <property type="term" value="P:methylation"/>
    <property type="evidence" value="ECO:0007669"/>
    <property type="project" value="UniProtKB-KW"/>
</dbReference>
<dbReference type="EMBL" id="LKHV01000003">
    <property type="protein sequence ID" value="KRG19217.1"/>
    <property type="molecule type" value="Genomic_DNA"/>
</dbReference>
<accession>A0A0Q9YRW4</accession>
<dbReference type="PANTHER" id="PTHR24422">
    <property type="entry name" value="CHEMOTAXIS PROTEIN METHYLTRANSFERASE"/>
    <property type="match status" value="1"/>
</dbReference>
<sequence length="277" mass="32346">MSVKVEDKELLELELLTQAIKMLYGWDFGQYKKESLRRSANRLASKHNLKNISELIPKLFCNELLLNDLLNCFSIPVTEMFRDPGFFLTLRKKIIPILKTYPFIKIWHVGCASGQEVYSMAILLHEEGMYDRARIYGTDINPLQLKKAKEGIFEVDQLDVYKENYYKSGGKHDLMDYFSLKYDAFIFNNKLRKNIFFFEHNIAQDHAFGEMNLILCRNVLIYFDATLQCRAINLFNESLCFGGALCLGVKESLDFMSINPGLELFDKEWKIYKKGFV</sequence>
<dbReference type="PROSITE" id="PS50123">
    <property type="entry name" value="CHER"/>
    <property type="match status" value="1"/>
</dbReference>
<keyword evidence="2" id="KW-0489">Methyltransferase</keyword>
<reference evidence="3" key="2">
    <citation type="journal article" date="2016" name="Genome Announc.">
        <title>Draft Genome Sequences of Two Novel Amoeba-Resistant Intranuclear Bacteria, 'Candidatus Berkiella cookevillensis' and 'Candidatus Berkiella aquae'.</title>
        <authorList>
            <person name="Mehari Y.T."/>
            <person name="Arivett B.A."/>
            <person name="Farone A.L."/>
            <person name="Gunderson J.H."/>
            <person name="Farone M.B."/>
        </authorList>
    </citation>
    <scope>NUCLEOTIDE SEQUENCE</scope>
    <source>
        <strain evidence="3">CC99</strain>
    </source>
</reference>
<dbReference type="OrthoDB" id="9816309at2"/>
<dbReference type="InterPro" id="IPR022642">
    <property type="entry name" value="CheR_C"/>
</dbReference>
<name>A0A0Q9YRW4_9GAMM</name>
<protein>
    <submittedName>
        <fullName evidence="2">Chemotaxis protein methyltransferase Cher2</fullName>
        <ecNumber evidence="2">2.1.1.80</ecNumber>
    </submittedName>
    <submittedName>
        <fullName evidence="3">Protein-glutamate O-methyltransferase CheR</fullName>
    </submittedName>
</protein>
<keyword evidence="2" id="KW-0808">Transferase</keyword>
<reference evidence="2" key="1">
    <citation type="submission" date="2015-09" db="EMBL/GenBank/DDBJ databases">
        <title>Draft Genome Sequences of Two Novel Amoeba-resistant Intranuclear Bacteria, Candidatus Berkiella cookevillensis and Candidatus Berkiella aquae.</title>
        <authorList>
            <person name="Mehari Y.T."/>
            <person name="Arivett B.A."/>
            <person name="Farone A.L."/>
            <person name="Gunderson J.H."/>
            <person name="Farone M.B."/>
        </authorList>
    </citation>
    <scope>NUCLEOTIDE SEQUENCE [LARGE SCALE GENOMIC DNA]</scope>
    <source>
        <strain evidence="2">CC99</strain>
    </source>
</reference>
<dbReference type="Pfam" id="PF03705">
    <property type="entry name" value="CheR_N"/>
    <property type="match status" value="1"/>
</dbReference>
<evidence type="ECO:0000313" key="3">
    <source>
        <dbReference type="EMBL" id="MCS5708831.1"/>
    </source>
</evidence>
<dbReference type="SUPFAM" id="SSF47757">
    <property type="entry name" value="Chemotaxis receptor methyltransferase CheR, N-terminal domain"/>
    <property type="match status" value="1"/>
</dbReference>
<dbReference type="InterPro" id="IPR050903">
    <property type="entry name" value="Bact_Chemotaxis_MeTrfase"/>
</dbReference>
<dbReference type="Proteomes" id="UP000051494">
    <property type="component" value="Unassembled WGS sequence"/>
</dbReference>
<evidence type="ECO:0000259" key="1">
    <source>
        <dbReference type="PROSITE" id="PS50123"/>
    </source>
</evidence>
<comment type="caution">
    <text evidence="2">The sequence shown here is derived from an EMBL/GenBank/DDBJ whole genome shotgun (WGS) entry which is preliminary data.</text>
</comment>
<dbReference type="EC" id="2.1.1.80" evidence="2"/>
<keyword evidence="4" id="KW-1185">Reference proteome</keyword>
<dbReference type="PATRIC" id="fig|1590042.3.peg.759"/>
<dbReference type="PRINTS" id="PR00996">
    <property type="entry name" value="CHERMTFRASE"/>
</dbReference>
<dbReference type="PANTHER" id="PTHR24422:SF8">
    <property type="entry name" value="CHEMOTAXIS PROTEIN"/>
    <property type="match status" value="1"/>
</dbReference>
<dbReference type="RefSeq" id="WP_057623805.1">
    <property type="nucleotide sequence ID" value="NZ_LKHV02000001.1"/>
</dbReference>
<feature type="domain" description="CheR-type methyltransferase" evidence="1">
    <location>
        <begin position="12"/>
        <end position="253"/>
    </location>
</feature>
<dbReference type="InterPro" id="IPR000780">
    <property type="entry name" value="CheR_MeTrfase"/>
</dbReference>
<dbReference type="InterPro" id="IPR029063">
    <property type="entry name" value="SAM-dependent_MTases_sf"/>
</dbReference>